<feature type="region of interest" description="Disordered" evidence="2">
    <location>
        <begin position="330"/>
        <end position="366"/>
    </location>
</feature>
<name>A0ABQ8LME4_LABRO</name>
<protein>
    <recommendedName>
        <fullName evidence="5">Dachshund-like protein</fullName>
    </recommendedName>
</protein>
<dbReference type="InterPro" id="IPR052417">
    <property type="entry name" value="Dachshund_domain"/>
</dbReference>
<keyword evidence="1" id="KW-0175">Coiled coil</keyword>
<reference evidence="3 4" key="1">
    <citation type="submission" date="2022-01" db="EMBL/GenBank/DDBJ databases">
        <title>A high-quality chromosome-level genome assembly of rohu carp, Labeo rohita.</title>
        <authorList>
            <person name="Arick M.A. II"/>
            <person name="Hsu C.-Y."/>
            <person name="Magbanua Z."/>
            <person name="Pechanova O."/>
            <person name="Grover C."/>
            <person name="Miller E."/>
            <person name="Thrash A."/>
            <person name="Ezzel L."/>
            <person name="Alam S."/>
            <person name="Benzie J."/>
            <person name="Hamilton M."/>
            <person name="Karsi A."/>
            <person name="Lawrence M.L."/>
            <person name="Peterson D.G."/>
        </authorList>
    </citation>
    <scope>NUCLEOTIDE SEQUENCE [LARGE SCALE GENOMIC DNA]</scope>
    <source>
        <strain evidence="4">BAU-BD-2019</strain>
        <tissue evidence="3">Blood</tissue>
    </source>
</reference>
<sequence length="383" mass="42573">MCSIEPYTIRQKPLSHSSPHTSLSSVPFRSPLFSPYPSSSRALSSSHSICVTFICSPLSAGTKNLITHCQPVRRGGGGGRILPLFLSAPLFFNALCSGEERRGKIYGWWDRWGMNNGQKAVQGYLVGRGRARGGEIDVTRDTLSSQFPPQPSYLSCVGSPGRAVSTCVERGPGQISPDEAQLALPMQKPGFEKLPLGTQTLPPGFPAPFLFADGLSSVETLLTNIQGLLKVAVDNARVQEKQVQQERKELKMELYREREMRESLERQLTSELHSRATIQKRLKKEKKAKRKLQEALEFESKRREQVEQALKQATSPESLRMSLNEAVIPEVKSEHNGNQQENSAVQEAPLSPGAEPQRNYQSKSLNLPYISLGPFEDVQLFQE</sequence>
<dbReference type="PANTHER" id="PTHR12577">
    <property type="entry name" value="DACHSHUND"/>
    <property type="match status" value="1"/>
</dbReference>
<evidence type="ECO:0008006" key="5">
    <source>
        <dbReference type="Google" id="ProtNLM"/>
    </source>
</evidence>
<organism evidence="3 4">
    <name type="scientific">Labeo rohita</name>
    <name type="common">Indian major carp</name>
    <name type="synonym">Cyprinus rohita</name>
    <dbReference type="NCBI Taxonomy" id="84645"/>
    <lineage>
        <taxon>Eukaryota</taxon>
        <taxon>Metazoa</taxon>
        <taxon>Chordata</taxon>
        <taxon>Craniata</taxon>
        <taxon>Vertebrata</taxon>
        <taxon>Euteleostomi</taxon>
        <taxon>Actinopterygii</taxon>
        <taxon>Neopterygii</taxon>
        <taxon>Teleostei</taxon>
        <taxon>Ostariophysi</taxon>
        <taxon>Cypriniformes</taxon>
        <taxon>Cyprinidae</taxon>
        <taxon>Labeoninae</taxon>
        <taxon>Labeonini</taxon>
        <taxon>Labeo</taxon>
    </lineage>
</organism>
<dbReference type="Proteomes" id="UP000830375">
    <property type="component" value="Unassembled WGS sequence"/>
</dbReference>
<dbReference type="EMBL" id="JACTAM010000021">
    <property type="protein sequence ID" value="KAI2651056.1"/>
    <property type="molecule type" value="Genomic_DNA"/>
</dbReference>
<keyword evidence="4" id="KW-1185">Reference proteome</keyword>
<feature type="region of interest" description="Disordered" evidence="2">
    <location>
        <begin position="1"/>
        <end position="25"/>
    </location>
</feature>
<evidence type="ECO:0000313" key="3">
    <source>
        <dbReference type="EMBL" id="KAI2651056.1"/>
    </source>
</evidence>
<evidence type="ECO:0000313" key="4">
    <source>
        <dbReference type="Proteomes" id="UP000830375"/>
    </source>
</evidence>
<dbReference type="PANTHER" id="PTHR12577:SF7">
    <property type="entry name" value="DACHSHUND HOMOLOG 2"/>
    <property type="match status" value="1"/>
</dbReference>
<proteinExistence type="predicted"/>
<evidence type="ECO:0000256" key="1">
    <source>
        <dbReference type="SAM" id="Coils"/>
    </source>
</evidence>
<evidence type="ECO:0000256" key="2">
    <source>
        <dbReference type="SAM" id="MobiDB-lite"/>
    </source>
</evidence>
<feature type="compositionally biased region" description="Polar residues" evidence="2">
    <location>
        <begin position="336"/>
        <end position="345"/>
    </location>
</feature>
<comment type="caution">
    <text evidence="3">The sequence shown here is derived from an EMBL/GenBank/DDBJ whole genome shotgun (WGS) entry which is preliminary data.</text>
</comment>
<feature type="compositionally biased region" description="Low complexity" evidence="2">
    <location>
        <begin position="14"/>
        <end position="25"/>
    </location>
</feature>
<accession>A0ABQ8LME4</accession>
<gene>
    <name evidence="3" type="ORF">H4Q32_019062</name>
</gene>
<feature type="coiled-coil region" evidence="1">
    <location>
        <begin position="229"/>
        <end position="309"/>
    </location>
</feature>